<proteinExistence type="predicted"/>
<dbReference type="RefSeq" id="WP_120008815.1">
    <property type="nucleotide sequence ID" value="NZ_JALBUU010000079.1"/>
</dbReference>
<dbReference type="PANTHER" id="PTHR34703:SF1">
    <property type="entry name" value="ANTIPORTER SUBUNIT MNHG2-RELATED"/>
    <property type="match status" value="1"/>
</dbReference>
<accession>A0ABS9WBF8</accession>
<keyword evidence="2" id="KW-1133">Transmembrane helix</keyword>
<keyword evidence="2" id="KW-0472">Membrane</keyword>
<reference evidence="3 4" key="1">
    <citation type="submission" date="2022-03" db="EMBL/GenBank/DDBJ databases">
        <title>Complete genome analysis of Roseomonas KG 17.1 : a prolific producer of plant growth promoters.</title>
        <authorList>
            <person name="Saadouli I."/>
            <person name="Najjari A."/>
            <person name="Mosbah A."/>
            <person name="Ouzari H.I."/>
        </authorList>
    </citation>
    <scope>NUCLEOTIDE SEQUENCE [LARGE SCALE GENOMIC DNA]</scope>
    <source>
        <strain evidence="3 4">KG17-1</strain>
    </source>
</reference>
<feature type="transmembrane region" description="Helical" evidence="2">
    <location>
        <begin position="46"/>
        <end position="65"/>
    </location>
</feature>
<dbReference type="NCBIfam" id="TIGR01300">
    <property type="entry name" value="CPA3_mnhG_phaG"/>
    <property type="match status" value="1"/>
</dbReference>
<protein>
    <submittedName>
        <fullName evidence="3">Monovalent cation/H(+) antiporter subunit G</fullName>
    </submittedName>
</protein>
<keyword evidence="4" id="KW-1185">Reference proteome</keyword>
<feature type="transmembrane region" description="Helical" evidence="2">
    <location>
        <begin position="77"/>
        <end position="99"/>
    </location>
</feature>
<dbReference type="InterPro" id="IPR005133">
    <property type="entry name" value="PhaG_MnhG_YufB"/>
</dbReference>
<gene>
    <name evidence="3" type="primary">mnhG</name>
    <name evidence="3" type="ORF">MON41_19905</name>
</gene>
<dbReference type="PANTHER" id="PTHR34703">
    <property type="entry name" value="ANTIPORTER SUBUNIT MNHG2-RELATED"/>
    <property type="match status" value="1"/>
</dbReference>
<evidence type="ECO:0000256" key="1">
    <source>
        <dbReference type="SAM" id="MobiDB-lite"/>
    </source>
</evidence>
<feature type="region of interest" description="Disordered" evidence="1">
    <location>
        <begin position="102"/>
        <end position="123"/>
    </location>
</feature>
<keyword evidence="2" id="KW-0812">Transmembrane</keyword>
<dbReference type="Proteomes" id="UP001201985">
    <property type="component" value="Unassembled WGS sequence"/>
</dbReference>
<dbReference type="EMBL" id="JALBUU010000079">
    <property type="protein sequence ID" value="MCI0755934.1"/>
    <property type="molecule type" value="Genomic_DNA"/>
</dbReference>
<sequence>MSHAAELPLIVAVLVGLLVLTGAVLTLIGSLGLVRLGDFYERLHAPTLGTSFGMACVLLGSVLFFSVQKGRPVVHEVLIGLLVVTTTPVTLMLLGRAALHRDRQEGNRRVPASARPTRQPRAP</sequence>
<evidence type="ECO:0000313" key="3">
    <source>
        <dbReference type="EMBL" id="MCI0755934.1"/>
    </source>
</evidence>
<comment type="caution">
    <text evidence="3">The sequence shown here is derived from an EMBL/GenBank/DDBJ whole genome shotgun (WGS) entry which is preliminary data.</text>
</comment>
<dbReference type="Pfam" id="PF03334">
    <property type="entry name" value="PhaG_MnhG_YufB"/>
    <property type="match status" value="1"/>
</dbReference>
<evidence type="ECO:0000313" key="4">
    <source>
        <dbReference type="Proteomes" id="UP001201985"/>
    </source>
</evidence>
<organism evidence="3 4">
    <name type="scientific">Teichococcus vastitatis</name>
    <dbReference type="NCBI Taxonomy" id="2307076"/>
    <lineage>
        <taxon>Bacteria</taxon>
        <taxon>Pseudomonadati</taxon>
        <taxon>Pseudomonadota</taxon>
        <taxon>Alphaproteobacteria</taxon>
        <taxon>Acetobacterales</taxon>
        <taxon>Roseomonadaceae</taxon>
        <taxon>Roseomonas</taxon>
    </lineage>
</organism>
<name>A0ABS9WBF8_9PROT</name>
<feature type="transmembrane region" description="Helical" evidence="2">
    <location>
        <begin position="12"/>
        <end position="34"/>
    </location>
</feature>
<evidence type="ECO:0000256" key="2">
    <source>
        <dbReference type="SAM" id="Phobius"/>
    </source>
</evidence>